<accession>A0A2K2HDV9</accession>
<dbReference type="AlphaFoldDB" id="A0A2K2HDV9"/>
<dbReference type="Proteomes" id="UP000236340">
    <property type="component" value="Unassembled WGS sequence"/>
</dbReference>
<dbReference type="InterPro" id="IPR032812">
    <property type="entry name" value="SbsA_Ig"/>
</dbReference>
<proteinExistence type="predicted"/>
<dbReference type="Pfam" id="PF13205">
    <property type="entry name" value="Big_5"/>
    <property type="match status" value="1"/>
</dbReference>
<sequence length="408" mass="43620">MTRSRWSYPDRRPETGETDMRTIKIIQLLIMISLLSLLSACGGGGGGTSEPAPTTLSGRVADGYLTGARVFLDRNGNRLLDAGEPWDITSAGGHFSLQVAPGDGDRYPVVAEIIAGQTIDEDQPQEAIAAGYRLVAPAGQWTFISPLTTLVKNERDKTPALSLPDAETRIRSQLGLGAGISLFDDYIQSGDSNAVAAHHAAGIVAGLMGTLENLIEQNVGTALTDDQRTAVELMIDDQIKARQTMIAESLAAAGDPATREATEAAILADIDSSSLNADLLNRYLDRLNNPAPVWDMTAPEILDQVPPVDSKTSIDVVISLGFDEKLDPVSVSTDSLRLIGPSGPLSGTLTYDPDTRQLAFTPDDYLMAYTGYRVELTGVTDLYGNPLPSLAWSFTTIFDQLPPALPDF</sequence>
<gene>
    <name evidence="3" type="ORF">C2E25_01030</name>
</gene>
<evidence type="ECO:0000313" key="3">
    <source>
        <dbReference type="EMBL" id="PNU21477.1"/>
    </source>
</evidence>
<feature type="domain" description="SbsA Ig-like" evidence="2">
    <location>
        <begin position="295"/>
        <end position="396"/>
    </location>
</feature>
<dbReference type="EMBL" id="PPFX01000002">
    <property type="protein sequence ID" value="PNU21477.1"/>
    <property type="molecule type" value="Genomic_DNA"/>
</dbReference>
<dbReference type="Gene3D" id="2.60.40.1220">
    <property type="match status" value="1"/>
</dbReference>
<organism evidence="3 4">
    <name type="scientific">Geothermobacter hydrogeniphilus</name>
    <dbReference type="NCBI Taxonomy" id="1969733"/>
    <lineage>
        <taxon>Bacteria</taxon>
        <taxon>Pseudomonadati</taxon>
        <taxon>Thermodesulfobacteriota</taxon>
        <taxon>Desulfuromonadia</taxon>
        <taxon>Desulfuromonadales</taxon>
        <taxon>Geothermobacteraceae</taxon>
        <taxon>Geothermobacter</taxon>
    </lineage>
</organism>
<name>A0A2K2HDV9_9BACT</name>
<evidence type="ECO:0000313" key="4">
    <source>
        <dbReference type="Proteomes" id="UP000236340"/>
    </source>
</evidence>
<comment type="caution">
    <text evidence="3">The sequence shown here is derived from an EMBL/GenBank/DDBJ whole genome shotgun (WGS) entry which is preliminary data.</text>
</comment>
<keyword evidence="1" id="KW-0732">Signal</keyword>
<protein>
    <recommendedName>
        <fullName evidence="2">SbsA Ig-like domain-containing protein</fullName>
    </recommendedName>
</protein>
<reference evidence="3 4" key="1">
    <citation type="journal article" date="2018" name="Genome Announc.">
        <title>Genome Sequence of Geothermobacter sp. HR-1 Iron Reducer from the Loihi Seamount.</title>
        <authorList>
            <person name="Smith H."/>
            <person name="Abuyen K."/>
            <person name="Tremblay J."/>
            <person name="Savalia P."/>
            <person name="Perez-Rodriguez I."/>
            <person name="Emerson D."/>
            <person name="Tully B."/>
            <person name="Amend J."/>
        </authorList>
    </citation>
    <scope>NUCLEOTIDE SEQUENCE [LARGE SCALE GENOMIC DNA]</scope>
    <source>
        <strain evidence="3 4">HR-1</strain>
    </source>
</reference>
<dbReference type="InterPro" id="IPR014755">
    <property type="entry name" value="Cu-Rt/internalin_Ig-like"/>
</dbReference>
<evidence type="ECO:0000259" key="2">
    <source>
        <dbReference type="Pfam" id="PF13205"/>
    </source>
</evidence>
<evidence type="ECO:0000256" key="1">
    <source>
        <dbReference type="ARBA" id="ARBA00022729"/>
    </source>
</evidence>